<proteinExistence type="predicted"/>
<evidence type="ECO:0000313" key="3">
    <source>
        <dbReference type="Proteomes" id="UP000001784"/>
    </source>
</evidence>
<dbReference type="HOGENOM" id="CLU_1651302_0_0_7"/>
<evidence type="ECO:0000256" key="1">
    <source>
        <dbReference type="SAM" id="MobiDB-lite"/>
    </source>
</evidence>
<dbReference type="KEGG" id="sfu:Sfum_1641"/>
<gene>
    <name evidence="2" type="ordered locus">Sfum_1641</name>
</gene>
<reference evidence="2 3" key="1">
    <citation type="submission" date="2006-10" db="EMBL/GenBank/DDBJ databases">
        <title>Complete sequence of Syntrophobacter fumaroxidans MPOB.</title>
        <authorList>
            <consortium name="US DOE Joint Genome Institute"/>
            <person name="Copeland A."/>
            <person name="Lucas S."/>
            <person name="Lapidus A."/>
            <person name="Barry K."/>
            <person name="Detter J.C."/>
            <person name="Glavina del Rio T."/>
            <person name="Hammon N."/>
            <person name="Israni S."/>
            <person name="Pitluck S."/>
            <person name="Goltsman E.G."/>
            <person name="Martinez M."/>
            <person name="Schmutz J."/>
            <person name="Larimer F."/>
            <person name="Land M."/>
            <person name="Hauser L."/>
            <person name="Kyrpides N."/>
            <person name="Kim E."/>
            <person name="Boone D.R."/>
            <person name="Brockman F."/>
            <person name="Culley D."/>
            <person name="Ferry J."/>
            <person name="Gunsalus R."/>
            <person name="McInerney M.J."/>
            <person name="Morrison M."/>
            <person name="Plugge C."/>
            <person name="Rohlin L."/>
            <person name="Scholten J."/>
            <person name="Sieber J."/>
            <person name="Stams A.J.M."/>
            <person name="Worm P."/>
            <person name="Henstra A.M."/>
            <person name="Richardson P."/>
        </authorList>
    </citation>
    <scope>NUCLEOTIDE SEQUENCE [LARGE SCALE GENOMIC DNA]</scope>
    <source>
        <strain evidence="3">DSM 10017 / MPOB</strain>
    </source>
</reference>
<dbReference type="STRING" id="335543.Sfum_1641"/>
<organism evidence="2 3">
    <name type="scientific">Syntrophobacter fumaroxidans (strain DSM 10017 / MPOB)</name>
    <dbReference type="NCBI Taxonomy" id="335543"/>
    <lineage>
        <taxon>Bacteria</taxon>
        <taxon>Pseudomonadati</taxon>
        <taxon>Thermodesulfobacteriota</taxon>
        <taxon>Syntrophobacteria</taxon>
        <taxon>Syntrophobacterales</taxon>
        <taxon>Syntrophobacteraceae</taxon>
        <taxon>Syntrophobacter</taxon>
    </lineage>
</organism>
<feature type="compositionally biased region" description="Basic and acidic residues" evidence="1">
    <location>
        <begin position="118"/>
        <end position="130"/>
    </location>
</feature>
<keyword evidence="3" id="KW-1185">Reference proteome</keyword>
<feature type="region of interest" description="Disordered" evidence="1">
    <location>
        <begin position="118"/>
        <end position="142"/>
    </location>
</feature>
<evidence type="ECO:0000313" key="2">
    <source>
        <dbReference type="EMBL" id="ABK17328.1"/>
    </source>
</evidence>
<dbReference type="EMBL" id="CP000478">
    <property type="protein sequence ID" value="ABK17328.1"/>
    <property type="molecule type" value="Genomic_DNA"/>
</dbReference>
<sequence>MVTAPTDAAARNGWTAVRKEAMHCAPVVACLDAVRDGAFADGAGTALRHIRDCGSGVGRYADRCNSIAGKHENVSACLRPRSDQASNVHAVWIGYGNGNKPMTAPGNDSYSLTAIADPRRDRETPDELVRRSAVAGGKSSPRARTGSAAVLLFLAATAGK</sequence>
<accession>A0LIS6</accession>
<dbReference type="InParanoid" id="A0LIS6"/>
<name>A0LIS6_SYNFM</name>
<dbReference type="AlphaFoldDB" id="A0LIS6"/>
<protein>
    <submittedName>
        <fullName evidence="2">Uncharacterized protein</fullName>
    </submittedName>
</protein>
<dbReference type="Proteomes" id="UP000001784">
    <property type="component" value="Chromosome"/>
</dbReference>